<dbReference type="SUPFAM" id="SSF140736">
    <property type="entry name" value="Rv1873-like"/>
    <property type="match status" value="1"/>
</dbReference>
<accession>A0ABV1G1B1</accession>
<dbReference type="PIRSF" id="PIRSF008546">
    <property type="entry name" value="UCP008546"/>
    <property type="match status" value="1"/>
</dbReference>
<sequence>MIGWPKVQQPHYDLLRFLDAQEFAYNQALRELKEGRKQSHWIWYIFPQQKGLGHSYNANYYGLDGEGEARAYIEHEILGDRLRECCKALLLHKGKDIEYIMGSGVDVMKLNTSMNLFNRVSPNDVFEEVLDAFF</sequence>
<dbReference type="Proteomes" id="UP001465717">
    <property type="component" value="Unassembled WGS sequence"/>
</dbReference>
<dbReference type="Pfam" id="PF08837">
    <property type="entry name" value="DUF1810"/>
    <property type="match status" value="1"/>
</dbReference>
<comment type="caution">
    <text evidence="1">The sequence shown here is derived from an EMBL/GenBank/DDBJ whole genome shotgun (WGS) entry which is preliminary data.</text>
</comment>
<dbReference type="EMBL" id="JBBNGE010000059">
    <property type="protein sequence ID" value="MEQ2509202.1"/>
    <property type="molecule type" value="Genomic_DNA"/>
</dbReference>
<reference evidence="1 2" key="1">
    <citation type="submission" date="2024-04" db="EMBL/GenBank/DDBJ databases">
        <title>Human intestinal bacterial collection.</title>
        <authorList>
            <person name="Pauvert C."/>
            <person name="Hitch T.C.A."/>
            <person name="Clavel T."/>
        </authorList>
    </citation>
    <scope>NUCLEOTIDE SEQUENCE [LARGE SCALE GENOMIC DNA]</scope>
    <source>
        <strain evidence="1 2">CLA-AA-H174</strain>
    </source>
</reference>
<keyword evidence="2" id="KW-1185">Reference proteome</keyword>
<dbReference type="InterPro" id="IPR014937">
    <property type="entry name" value="DUF1810"/>
</dbReference>
<name>A0ABV1G1B1_9BACT</name>
<evidence type="ECO:0000313" key="2">
    <source>
        <dbReference type="Proteomes" id="UP001465717"/>
    </source>
</evidence>
<evidence type="ECO:0000313" key="1">
    <source>
        <dbReference type="EMBL" id="MEQ2509202.1"/>
    </source>
</evidence>
<protein>
    <submittedName>
        <fullName evidence="1">DUF1810 domain-containing protein</fullName>
    </submittedName>
</protein>
<dbReference type="Gene3D" id="1.25.40.380">
    <property type="entry name" value="Protein of unknown function DUF1810"/>
    <property type="match status" value="1"/>
</dbReference>
<proteinExistence type="predicted"/>
<dbReference type="InterPro" id="IPR036287">
    <property type="entry name" value="Rv1873-like_sf"/>
</dbReference>
<gene>
    <name evidence="1" type="ORF">AAAT87_13175</name>
</gene>
<organism evidence="1 2">
    <name type="scientific">Segatella sinensis</name>
    <dbReference type="NCBI Taxonomy" id="3085167"/>
    <lineage>
        <taxon>Bacteria</taxon>
        <taxon>Pseudomonadati</taxon>
        <taxon>Bacteroidota</taxon>
        <taxon>Bacteroidia</taxon>
        <taxon>Bacteroidales</taxon>
        <taxon>Prevotellaceae</taxon>
        <taxon>Segatella</taxon>
    </lineage>
</organism>